<feature type="repeat" description="ANK" evidence="3">
    <location>
        <begin position="791"/>
        <end position="823"/>
    </location>
</feature>
<feature type="compositionally biased region" description="Polar residues" evidence="4">
    <location>
        <begin position="1500"/>
        <end position="1514"/>
    </location>
</feature>
<evidence type="ECO:0000313" key="6">
    <source>
        <dbReference type="Proteomes" id="UP001497392"/>
    </source>
</evidence>
<keyword evidence="6" id="KW-1185">Reference proteome</keyword>
<feature type="region of interest" description="Disordered" evidence="4">
    <location>
        <begin position="1142"/>
        <end position="1174"/>
    </location>
</feature>
<dbReference type="PANTHER" id="PTHR24198">
    <property type="entry name" value="ANKYRIN REPEAT AND PROTEIN KINASE DOMAIN-CONTAINING PROTEIN"/>
    <property type="match status" value="1"/>
</dbReference>
<feature type="repeat" description="ANK" evidence="3">
    <location>
        <begin position="165"/>
        <end position="198"/>
    </location>
</feature>
<dbReference type="Pfam" id="PF13637">
    <property type="entry name" value="Ank_4"/>
    <property type="match status" value="1"/>
</dbReference>
<dbReference type="PROSITE" id="PS50297">
    <property type="entry name" value="ANK_REP_REGION"/>
    <property type="match status" value="11"/>
</dbReference>
<feature type="repeat" description="ANK" evidence="3">
    <location>
        <begin position="199"/>
        <end position="231"/>
    </location>
</feature>
<feature type="repeat" description="ANK" evidence="3">
    <location>
        <begin position="535"/>
        <end position="567"/>
    </location>
</feature>
<keyword evidence="1" id="KW-0677">Repeat</keyword>
<feature type="compositionally biased region" description="Low complexity" evidence="4">
    <location>
        <begin position="1368"/>
        <end position="1381"/>
    </location>
</feature>
<feature type="repeat" description="ANK" evidence="3">
    <location>
        <begin position="332"/>
        <end position="364"/>
    </location>
</feature>
<name>A0ABP1FI09_9CHLO</name>
<sequence length="1629" mass="169015">MQPLSPLHRAAQKGDVDELRRLVKKGADLSSKDGEGRTALHHAVMRSHLSAVDVILELGGPKLLLAKDILGCTPVHLAAVQNQVTLILKLVAALLKDEGGKTPLHEIARRQCMQDFMGFLHIGWDLATTEASDEKDLMSSSPAWEAASKVINLRRPGLAAVQKIMGWTPLHLAAAEGEVRLMESLIQEHGCDVHARSVNSWTPLHYAAAHNKVEAIRYLVRAGCPADVQDNVASTPLHIAAGEGHIEAIKVLVSLGCEPVVKDRDECTPLYCAAAWNRAEAVKCLSGMGCPSWVRSTDQRTAVHVAAEQGWTDLIDLLVRNFKNKVDVRDKWQFTPLHSAANGGHVSTIRKLIQFSHEVDVKDYLGRCPLHYAAMHGRLGAVEALVKAGASVNRKDVQGGFTPMHLAADAGQCEAMEALLRAGGSLNPRSTQGWTPLGLATLKGPANVEAICRLVELGAKVAAVTEQSMLESPLHIAARCGRQDIVKRLLACNLPILSRTKDGSTPLHYAAAFGQTGVIRTLIESGCPVHATDDAKNTPLHLAAGCGFIETVEVLVELGADINARDITACTPLQNAAHGTYSALAAMPASQQPGSAAGTSGRSSAGALLTSPSGPSTGQAAAPSKGGLTSSQAAAQLALCNGSSNHVNGLVPVRTGLAWATLGGALSELSSSMAAEVGDPRAPDLRGLGIMQLLKQASRRRGSSTGTAASSTASSPNAGLEVALARLAGTGSALQGEPCMDRTTAECTLEALLRRTEALQLSSIEADRTRLICVAERLVQLGAEVSAQDAEGRTALHLAAGCGDKAMVLKLVQLGTDINCRDSVGGTPMHHAAMANKKEMMFTLARLGCDWRARADGIDGATAAFVLCGQHGKTTRQQKLVEAKLKRVHAEGLAARGAGQDPLQSGAEDSAAADAHCNGSAAPDEASAARADANMAALLAEVDLEGEGAKAKRRRRRRKAKAKAEGDTGSGTGDSEDATEAGGDDTLSPAPAQSGEAALDLQQTGRAEGCAQQMASTLSGPDAEAGAEDKAVPSKGLSQASRTTGQHAAEDAHRAEKDEDDDSTADTGAQHEVREKLDAAIAAALETLELSTAASGSQVSAAVDGLDTIILSATEAGVSAKYAKKVLKRLQRQLDIIRNPAKPSAEMVHSAPAAEAPKQEPAEQHMGPEQPHMNGSRELVAERAPPARPQMTANGIQQHARPGVKIQTQVPVVPVARPLGQPPARKAPPPGFVRLPKQSHPQPLQGKPAWTPVKLPAASGQPVVPPRSSALPQAQLQPNGPGVRAVPPAQQGNRPGSAVMQGLVPVPPSPHAAPPPPPPGFSSMLPVPDMRAHPPPPSFFAQPPPPPMPVAALNGPVMHPAPSPWSKSAQAGQQSQYSQHADAGSAMPGAYMQQPALMPMAVPSRMHPAAAHVPPAGMAAAAQQRAALGQGPGTPRSWQGSQSPAGPQQPLFSRAVPEHLDAASRQSLDSQHRMSSLGGVSRDGSRRQSFENAAAGSMASHASTGCGSEQGSLVNTPRTALADTSSSLFAHAPYPASPSHALAAAAAQSAVSQPSAAYPGASRLSGAFGIFTGTPTEAAPANSTNLPSMQGLQHAGLSFGSGSLQLTPSHFGTNVSANTGQGSSWLPWS</sequence>
<dbReference type="SMART" id="SM00248">
    <property type="entry name" value="ANK"/>
    <property type="match status" value="17"/>
</dbReference>
<dbReference type="EMBL" id="CAXHTA020000002">
    <property type="protein sequence ID" value="CAL5219541.1"/>
    <property type="molecule type" value="Genomic_DNA"/>
</dbReference>
<feature type="compositionally biased region" description="Pro residues" evidence="4">
    <location>
        <begin position="1333"/>
        <end position="1349"/>
    </location>
</feature>
<evidence type="ECO:0000256" key="3">
    <source>
        <dbReference type="PROSITE-ProRule" id="PRU00023"/>
    </source>
</evidence>
<evidence type="ECO:0000256" key="4">
    <source>
        <dbReference type="SAM" id="MobiDB-lite"/>
    </source>
</evidence>
<feature type="region of interest" description="Disordered" evidence="4">
    <location>
        <begin position="590"/>
        <end position="627"/>
    </location>
</feature>
<feature type="region of interest" description="Disordered" evidence="4">
    <location>
        <begin position="1463"/>
        <end position="1514"/>
    </location>
</feature>
<dbReference type="PANTHER" id="PTHR24198:SF165">
    <property type="entry name" value="ANKYRIN REPEAT-CONTAINING PROTEIN-RELATED"/>
    <property type="match status" value="1"/>
</dbReference>
<dbReference type="SUPFAM" id="SSF48403">
    <property type="entry name" value="Ankyrin repeat"/>
    <property type="match status" value="3"/>
</dbReference>
<feature type="compositionally biased region" description="Basic residues" evidence="4">
    <location>
        <begin position="951"/>
        <end position="961"/>
    </location>
</feature>
<feature type="compositionally biased region" description="Low complexity" evidence="4">
    <location>
        <begin position="1414"/>
        <end position="1429"/>
    </location>
</feature>
<organism evidence="5 6">
    <name type="scientific">Coccomyxa viridis</name>
    <dbReference type="NCBI Taxonomy" id="1274662"/>
    <lineage>
        <taxon>Eukaryota</taxon>
        <taxon>Viridiplantae</taxon>
        <taxon>Chlorophyta</taxon>
        <taxon>core chlorophytes</taxon>
        <taxon>Trebouxiophyceae</taxon>
        <taxon>Trebouxiophyceae incertae sedis</taxon>
        <taxon>Coccomyxaceae</taxon>
        <taxon>Coccomyxa</taxon>
    </lineage>
</organism>
<feature type="region of interest" description="Disordered" evidence="4">
    <location>
        <begin position="1218"/>
        <end position="1387"/>
    </location>
</feature>
<feature type="compositionally biased region" description="Low complexity" evidence="4">
    <location>
        <begin position="920"/>
        <end position="929"/>
    </location>
</feature>
<feature type="compositionally biased region" description="Acidic residues" evidence="4">
    <location>
        <begin position="974"/>
        <end position="983"/>
    </location>
</feature>
<feature type="compositionally biased region" description="Pro residues" evidence="4">
    <location>
        <begin position="1305"/>
        <end position="1320"/>
    </location>
</feature>
<dbReference type="Pfam" id="PF00023">
    <property type="entry name" value="Ank"/>
    <property type="match status" value="2"/>
</dbReference>
<feature type="region of interest" description="Disordered" evidence="4">
    <location>
        <begin position="1414"/>
        <end position="1451"/>
    </location>
</feature>
<keyword evidence="2 3" id="KW-0040">ANK repeat</keyword>
<gene>
    <name evidence="5" type="primary">g1393</name>
    <name evidence="5" type="ORF">VP750_LOCUS1200</name>
</gene>
<feature type="repeat" description="ANK" evidence="3">
    <location>
        <begin position="365"/>
        <end position="397"/>
    </location>
</feature>
<evidence type="ECO:0000313" key="5">
    <source>
        <dbReference type="EMBL" id="CAL5219541.1"/>
    </source>
</evidence>
<feature type="repeat" description="ANK" evidence="3">
    <location>
        <begin position="502"/>
        <end position="534"/>
    </location>
</feature>
<dbReference type="PROSITE" id="PS50088">
    <property type="entry name" value="ANK_REPEAT"/>
    <property type="match status" value="11"/>
</dbReference>
<feature type="repeat" description="ANK" evidence="3">
    <location>
        <begin position="399"/>
        <end position="431"/>
    </location>
</feature>
<protein>
    <submittedName>
        <fullName evidence="5">G1393 protein</fullName>
    </submittedName>
</protein>
<feature type="region of interest" description="Disordered" evidence="4">
    <location>
        <begin position="895"/>
        <end position="929"/>
    </location>
</feature>
<dbReference type="Gene3D" id="1.25.40.20">
    <property type="entry name" value="Ankyrin repeat-containing domain"/>
    <property type="match status" value="7"/>
</dbReference>
<feature type="compositionally biased region" description="Polar residues" evidence="4">
    <location>
        <begin position="610"/>
        <end position="619"/>
    </location>
</feature>
<feature type="repeat" description="ANK" evidence="3">
    <location>
        <begin position="35"/>
        <end position="59"/>
    </location>
</feature>
<comment type="caution">
    <text evidence="5">The sequence shown here is derived from an EMBL/GenBank/DDBJ whole genome shotgun (WGS) entry which is preliminary data.</text>
</comment>
<dbReference type="Pfam" id="PF12796">
    <property type="entry name" value="Ank_2"/>
    <property type="match status" value="4"/>
</dbReference>
<reference evidence="5 6" key="1">
    <citation type="submission" date="2024-06" db="EMBL/GenBank/DDBJ databases">
        <authorList>
            <person name="Kraege A."/>
            <person name="Thomma B."/>
        </authorList>
    </citation>
    <scope>NUCLEOTIDE SEQUENCE [LARGE SCALE GENOMIC DNA]</scope>
</reference>
<dbReference type="Proteomes" id="UP001497392">
    <property type="component" value="Unassembled WGS sequence"/>
</dbReference>
<feature type="compositionally biased region" description="Low complexity" evidence="4">
    <location>
        <begin position="1439"/>
        <end position="1450"/>
    </location>
</feature>
<proteinExistence type="predicted"/>
<feature type="compositionally biased region" description="Basic and acidic residues" evidence="4">
    <location>
        <begin position="1048"/>
        <end position="1057"/>
    </location>
</feature>
<feature type="repeat" description="ANK" evidence="3">
    <location>
        <begin position="232"/>
        <end position="264"/>
    </location>
</feature>
<feature type="region of interest" description="Disordered" evidence="4">
    <location>
        <begin position="947"/>
        <end position="1069"/>
    </location>
</feature>
<feature type="compositionally biased region" description="Polar residues" evidence="4">
    <location>
        <begin position="1036"/>
        <end position="1046"/>
    </location>
</feature>
<dbReference type="PRINTS" id="PR01415">
    <property type="entry name" value="ANKYRIN"/>
</dbReference>
<evidence type="ECO:0000256" key="2">
    <source>
        <dbReference type="ARBA" id="ARBA00023043"/>
    </source>
</evidence>
<feature type="repeat" description="ANK" evidence="3">
    <location>
        <begin position="2"/>
        <end position="34"/>
    </location>
</feature>
<dbReference type="InterPro" id="IPR002110">
    <property type="entry name" value="Ankyrin_rpt"/>
</dbReference>
<accession>A0ABP1FI09</accession>
<evidence type="ECO:0000256" key="1">
    <source>
        <dbReference type="ARBA" id="ARBA00022737"/>
    </source>
</evidence>
<feature type="compositionally biased region" description="Low complexity" evidence="4">
    <location>
        <begin position="594"/>
        <end position="607"/>
    </location>
</feature>
<dbReference type="InterPro" id="IPR036770">
    <property type="entry name" value="Ankyrin_rpt-contain_sf"/>
</dbReference>